<evidence type="ECO:0000313" key="4">
    <source>
        <dbReference type="Proteomes" id="UP001301731"/>
    </source>
</evidence>
<dbReference type="InterPro" id="IPR047738">
    <property type="entry name" value="SAV_2336-like_N"/>
</dbReference>
<dbReference type="RefSeq" id="WP_318102000.1">
    <property type="nucleotide sequence ID" value="NZ_CP137573.1"/>
</dbReference>
<accession>A0ABZ0LNZ5</accession>
<sequence length="945" mass="103009">MPDPGGPPDAARPGPAELDSVAGALHALGRGLDGVSVAELLWLAARSGPDEPEETARPAGRAEAGDERPAVDPREAGPGRDRPRQPVYEPTASPAGRALTGRKVSLPRAAALPRARELATALRPLRRPWRRGRREQLDIVGTVADFARSGELLPVFGPTPERWFDLTVVLDRSPTMAVWADTTGELLRLLASTGVFRTLRVQEINTWEPEPEPERLPEPPPAPALPQPPSRRLVLVVSDCVATATGDSRLWDRIHRWARSVPTVLVNPLPPAIWRHSGLDLPAVRTAPPPRPGAANVRLPYTEPPLLEELLYAAETARDPWVPVPVVSLTPRSVDRWARTLMRGAPEGCAAVLVPQPGLMERPGILQDAELDGEKLVESFLHRASTTAVRLAALCSSYAELSVALLHLVRQELVPEATPADMAEVVVGGLVSVDRGEEDHGNPVLRFRAGVRERLEGRLGARDARRVRDAITRFVDANPHARSRFTAVTPAPGGEAEIDPGGPPIAEVRPETEETPTVTAAWTRAQAALRMTTTKHHREDHGPEDPYPYVAPRGRTDTPAPYFFLSYAHSPRVSGGGPDPDLWVERLFRDLAGHVMAMTDLPAGAPAGFMDREIRAGAGWSERLGEVLATCHVFVPLYSPRYFASETCGREWYAFGQRTIYEQAKRDRAVEAVVPALWVPVPDSQMPAVARRLGQPGREFGEEYARDGLYGLIRSRSHTEQYERAVYELAKRIVAVAHESAFPPGSPVDYRASPSAFGGFGARSERVRVVVAAPSRHELPPGRTPDPYGEDALSWNPYHPDSRRPLGEVAASLVRSLNLEASVGAWEESEAWLSADEPPPDPVVLLLDPWLLGDPTWRRRLADLDAGACPWVRVVVPSNGRDEQCRAARPELRELFQEVMPYAAGSRGDGEPQSLEELGPRLAGSVAEARAAHSGETAVDPRGRA</sequence>
<dbReference type="NCBIfam" id="TIGR04276">
    <property type="entry name" value="FxsC_Cterm"/>
    <property type="match status" value="1"/>
</dbReference>
<dbReference type="SUPFAM" id="SSF52200">
    <property type="entry name" value="Toll/Interleukin receptor TIR domain"/>
    <property type="match status" value="1"/>
</dbReference>
<proteinExistence type="predicted"/>
<dbReference type="EMBL" id="CP137573">
    <property type="protein sequence ID" value="WOX21166.1"/>
    <property type="molecule type" value="Genomic_DNA"/>
</dbReference>
<evidence type="ECO:0000313" key="3">
    <source>
        <dbReference type="EMBL" id="WOX21166.1"/>
    </source>
</evidence>
<dbReference type="Proteomes" id="UP001301731">
    <property type="component" value="Chromosome"/>
</dbReference>
<feature type="domain" description="TIR" evidence="2">
    <location>
        <begin position="564"/>
        <end position="661"/>
    </location>
</feature>
<feature type="compositionally biased region" description="Pro residues" evidence="1">
    <location>
        <begin position="218"/>
        <end position="229"/>
    </location>
</feature>
<dbReference type="Pfam" id="PF13676">
    <property type="entry name" value="TIR_2"/>
    <property type="match status" value="1"/>
</dbReference>
<feature type="region of interest" description="Disordered" evidence="1">
    <location>
        <begin position="206"/>
        <end position="229"/>
    </location>
</feature>
<name>A0ABZ0LNZ5_9ACTN</name>
<dbReference type="Gene3D" id="3.40.50.10140">
    <property type="entry name" value="Toll/interleukin-1 receptor homology (TIR) domain"/>
    <property type="match status" value="1"/>
</dbReference>
<keyword evidence="4" id="KW-1185">Reference proteome</keyword>
<organism evidence="3 4">
    <name type="scientific">Streptomyces solicathayae</name>
    <dbReference type="NCBI Taxonomy" id="3081768"/>
    <lineage>
        <taxon>Bacteria</taxon>
        <taxon>Bacillati</taxon>
        <taxon>Actinomycetota</taxon>
        <taxon>Actinomycetes</taxon>
        <taxon>Kitasatosporales</taxon>
        <taxon>Streptomycetaceae</taxon>
        <taxon>Streptomyces</taxon>
    </lineage>
</organism>
<protein>
    <submittedName>
        <fullName evidence="3">TIR-like protein FxsC</fullName>
    </submittedName>
</protein>
<evidence type="ECO:0000259" key="2">
    <source>
        <dbReference type="Pfam" id="PF13676"/>
    </source>
</evidence>
<feature type="region of interest" description="Disordered" evidence="1">
    <location>
        <begin position="46"/>
        <end position="104"/>
    </location>
</feature>
<gene>
    <name evidence="3" type="ORF">R2D22_07110</name>
</gene>
<feature type="region of interest" description="Disordered" evidence="1">
    <location>
        <begin position="485"/>
        <end position="518"/>
    </location>
</feature>
<dbReference type="InterPro" id="IPR026367">
    <property type="entry name" value="FxsC_C"/>
</dbReference>
<dbReference type="InterPro" id="IPR047603">
    <property type="entry name" value="FxsC_N"/>
</dbReference>
<feature type="compositionally biased region" description="Basic and acidic residues" evidence="1">
    <location>
        <begin position="63"/>
        <end position="84"/>
    </location>
</feature>
<dbReference type="NCBIfam" id="NF041121">
    <property type="entry name" value="SAV_2336_NTERM"/>
    <property type="match status" value="1"/>
</dbReference>
<dbReference type="NCBIfam" id="NF040588">
    <property type="entry name" value="FxsC_Nterm"/>
    <property type="match status" value="1"/>
</dbReference>
<reference evidence="3 4" key="1">
    <citation type="submission" date="2023-10" db="EMBL/GenBank/DDBJ databases">
        <title>The genome sequence of Streptomyces sp. HUAS YS2.</title>
        <authorList>
            <person name="Mo P."/>
        </authorList>
    </citation>
    <scope>NUCLEOTIDE SEQUENCE [LARGE SCALE GENOMIC DNA]</scope>
    <source>
        <strain evidence="3 4">HUAS YS2</strain>
    </source>
</reference>
<feature type="region of interest" description="Disordered" evidence="1">
    <location>
        <begin position="904"/>
        <end position="945"/>
    </location>
</feature>
<dbReference type="InterPro" id="IPR035897">
    <property type="entry name" value="Toll_tir_struct_dom_sf"/>
</dbReference>
<dbReference type="InterPro" id="IPR000157">
    <property type="entry name" value="TIR_dom"/>
</dbReference>
<evidence type="ECO:0000256" key="1">
    <source>
        <dbReference type="SAM" id="MobiDB-lite"/>
    </source>
</evidence>